<dbReference type="Pfam" id="PF13476">
    <property type="entry name" value="AAA_23"/>
    <property type="match status" value="1"/>
</dbReference>
<protein>
    <submittedName>
        <fullName evidence="4">AAA family ATPase</fullName>
    </submittedName>
</protein>
<dbReference type="Gene3D" id="3.40.50.300">
    <property type="entry name" value="P-loop containing nucleotide triphosphate hydrolases"/>
    <property type="match status" value="1"/>
</dbReference>
<name>A0ABV5DQD2_9ACTN</name>
<feature type="domain" description="Rad50/SbcC-type AAA" evidence="3">
    <location>
        <begin position="20"/>
        <end position="246"/>
    </location>
</feature>
<feature type="region of interest" description="Disordered" evidence="2">
    <location>
        <begin position="279"/>
        <end position="300"/>
    </location>
</feature>
<sequence>MLGIRIISLEIHGPRGPRLIDLDHSLVVVHGPSNTGKTSLVDAISHCLGQPVRWKKAFERYVTKCSLHVRIGANDYLLHRTLGKTGSEIEIREIDQETSARVIVKASKNDPRPTFSDWILTKLMIKDDLDPGEIKAIGSKSGRLTFNDLWPYLYRMQSEIDRQIIVHPGSKDSTRKRLFEILFGLSNTEIRLLDAQINEAQKSRREQEKNASAVESFFADSRTSPEQASAENETLQRELRKTEERLRSARSEVTTWEKHLKLLRGRCEKAQREWRRAATEVNRARASRHSARAGTTGTGVTPSCCTACGQGISRGRAGEGSCDLCLQGLPPRLPGKAATSPESELDLAEKRLGQAFMALEEALGRLRTHEEADPLPTRSVITTLHGQISAHKERLEQLSEKMEQSRKLQELRAGANTAREQVEHLKRSLENEKIRLTNRNMILEKIDLCFHEEIKMMEVPWFNNSASLDRKSYLPLVDSQSFDQIGGGVKAAINVAYSLALLSYKVDPAGDDASQPLLPSFLIVDAIRKNIGSNKKDQDFSDRIYERAARVGRYFSAHPTRGQVIILDNDEPSEEEMKANDFKKIELSYEEPLIPGVSHADTNENPFA</sequence>
<evidence type="ECO:0000256" key="1">
    <source>
        <dbReference type="SAM" id="Coils"/>
    </source>
</evidence>
<dbReference type="InterPro" id="IPR027417">
    <property type="entry name" value="P-loop_NTPase"/>
</dbReference>
<keyword evidence="5" id="KW-1185">Reference proteome</keyword>
<evidence type="ECO:0000256" key="2">
    <source>
        <dbReference type="SAM" id="MobiDB-lite"/>
    </source>
</evidence>
<gene>
    <name evidence="4" type="ORF">VSQ78_03590</name>
</gene>
<feature type="region of interest" description="Disordered" evidence="2">
    <location>
        <begin position="203"/>
        <end position="246"/>
    </location>
</feature>
<comment type="caution">
    <text evidence="4">The sequence shown here is derived from an EMBL/GenBank/DDBJ whole genome shotgun (WGS) entry which is preliminary data.</text>
</comment>
<dbReference type="RefSeq" id="WP_376736757.1">
    <property type="nucleotide sequence ID" value="NZ_JAYMRS010000001.1"/>
</dbReference>
<reference evidence="4 5" key="1">
    <citation type="submission" date="2024-01" db="EMBL/GenBank/DDBJ databases">
        <title>Genome mining of biosynthetic gene clusters to explore secondary metabolites of Streptomyces sp.</title>
        <authorList>
            <person name="Baig A."/>
            <person name="Ajitkumar Shintre N."/>
            <person name="Kumar H."/>
            <person name="Anbarasu A."/>
            <person name="Ramaiah S."/>
        </authorList>
    </citation>
    <scope>NUCLEOTIDE SEQUENCE [LARGE SCALE GENOMIC DNA]</scope>
    <source>
        <strain evidence="4 5">A01</strain>
    </source>
</reference>
<evidence type="ECO:0000259" key="3">
    <source>
        <dbReference type="Pfam" id="PF13476"/>
    </source>
</evidence>
<evidence type="ECO:0000313" key="4">
    <source>
        <dbReference type="EMBL" id="MFB8766772.1"/>
    </source>
</evidence>
<feature type="compositionally biased region" description="Basic and acidic residues" evidence="2">
    <location>
        <begin position="234"/>
        <end position="246"/>
    </location>
</feature>
<organism evidence="4 5">
    <name type="scientific">Nocardiopsis alba</name>
    <dbReference type="NCBI Taxonomy" id="53437"/>
    <lineage>
        <taxon>Bacteria</taxon>
        <taxon>Bacillati</taxon>
        <taxon>Actinomycetota</taxon>
        <taxon>Actinomycetes</taxon>
        <taxon>Streptosporangiales</taxon>
        <taxon>Nocardiopsidaceae</taxon>
        <taxon>Nocardiopsis</taxon>
    </lineage>
</organism>
<evidence type="ECO:0000313" key="5">
    <source>
        <dbReference type="Proteomes" id="UP001585053"/>
    </source>
</evidence>
<keyword evidence="1" id="KW-0175">Coiled coil</keyword>
<dbReference type="InterPro" id="IPR038729">
    <property type="entry name" value="Rad50/SbcC_AAA"/>
</dbReference>
<feature type="compositionally biased region" description="Polar residues" evidence="2">
    <location>
        <begin position="221"/>
        <end position="233"/>
    </location>
</feature>
<accession>A0ABV5DQD2</accession>
<feature type="coiled-coil region" evidence="1">
    <location>
        <begin position="381"/>
        <end position="446"/>
    </location>
</feature>
<dbReference type="EMBL" id="JAYMRS010000001">
    <property type="protein sequence ID" value="MFB8766772.1"/>
    <property type="molecule type" value="Genomic_DNA"/>
</dbReference>
<proteinExistence type="predicted"/>
<dbReference type="SUPFAM" id="SSF52540">
    <property type="entry name" value="P-loop containing nucleoside triphosphate hydrolases"/>
    <property type="match status" value="1"/>
</dbReference>
<dbReference type="Proteomes" id="UP001585053">
    <property type="component" value="Unassembled WGS sequence"/>
</dbReference>